<sequence length="798" mass="87989">MKFTFKFVIRVEYGEKTYSSQDMVDGGLDAPDGEELDEDRFSFWKSCAHSFNSRQRKQEAQENKQMTQTDVYEQVSEDLSRLDVRVRRRHDRLHDRVVKVEKMMQESMLTLETIKHLLMKKGQNKHFLTCTLTWGGATNSEERKIMAAALGKQIREELSCSICLELFTRPKVLPCQHTFCQDCLQDHAGRGGTFQCPNCRLKVSLPPQGVAGLPDNHLVTSLCATLQQKATLSEETSELPQAAGNRCGFHPSEKLKLYCKPCHLSICELCLEAAHDDHRTTTIKKAAQERRSTVQALINEGRNILESYCGFIRGLGEEEKTLHEQIQQTKNSIIQAYNQIVQKLTEQKDQLLAETEQNREKNLENIQNGRDIVLADVSELSAACDRAEQEMEQGGLGLLSQETALAEVVGKYRGKAAPTPVQTQPAVFQPTDTPVPVLGHVTVQSLPSAPAAPAARGTGHHQGNQEQVAPISSVAPTSGAAGEIGATGVTGHHHGNQRQGKHQLQKVTFGGKGSGTGQFNSPSGVTVSDEGEIFVVDAGNRRIQVFTLQGTFVRQFPTVVPGGQEMKPQDAAMDGEGNLWVVGEKCFAFSVQYDKRGMVVGGTDSADHDFAVKYDKQGCVLRTFDLQKTKCQFDRGVAVDTRRNRILITQTTGDWLNIHGEVLVFEPDGTLVRTVGQRQGMKNPVYITVDGEGNILVSDCGNHCVHVYNEDGQFLFKFGGKGSGEGQLYNPHGICTDGAANIIVADSGNSRVEMFDKTGRFIKHIGTDMKAPRTVAMATQGQLVVTFWNHTVSILENF</sequence>
<comment type="catalytic activity">
    <reaction evidence="1">
        <text>S-ubiquitinyl-[E2 ubiquitin-conjugating enzyme]-L-cysteine + [acceptor protein]-L-lysine = [E2 ubiquitin-conjugating enzyme]-L-cysteine + N(6)-ubiquitinyl-[acceptor protein]-L-lysine.</text>
        <dbReference type="EC" id="2.3.2.27"/>
    </reaction>
</comment>
<dbReference type="InterPro" id="IPR013083">
    <property type="entry name" value="Znf_RING/FYVE/PHD"/>
</dbReference>
<evidence type="ECO:0000256" key="10">
    <source>
        <dbReference type="PROSITE-ProRule" id="PRU00504"/>
    </source>
</evidence>
<dbReference type="FunFam" id="2.120.10.30:FF:000192">
    <property type="entry name" value="Uncharacterized protein"/>
    <property type="match status" value="1"/>
</dbReference>
<protein>
    <recommendedName>
        <fullName evidence="3">RING-type E3 ubiquitin transferase</fullName>
        <ecNumber evidence="3">2.3.2.27</ecNumber>
    </recommendedName>
</protein>
<evidence type="ECO:0000256" key="5">
    <source>
        <dbReference type="ARBA" id="ARBA00022723"/>
    </source>
</evidence>
<dbReference type="SMART" id="SM00184">
    <property type="entry name" value="RING"/>
    <property type="match status" value="1"/>
</dbReference>
<dbReference type="SMART" id="SM00336">
    <property type="entry name" value="BBOX"/>
    <property type="match status" value="1"/>
</dbReference>
<keyword evidence="11" id="KW-0175">Coiled coil</keyword>
<keyword evidence="5" id="KW-0479">Metal-binding</keyword>
<keyword evidence="7 9" id="KW-0863">Zinc-finger</keyword>
<evidence type="ECO:0000256" key="6">
    <source>
        <dbReference type="ARBA" id="ARBA00022737"/>
    </source>
</evidence>
<dbReference type="GO" id="GO:0043161">
    <property type="term" value="P:proteasome-mediated ubiquitin-dependent protein catabolic process"/>
    <property type="evidence" value="ECO:0007669"/>
    <property type="project" value="TreeGrafter"/>
</dbReference>
<dbReference type="InterPro" id="IPR011042">
    <property type="entry name" value="6-blade_b-propeller_TolB-like"/>
</dbReference>
<dbReference type="Gene3D" id="2.120.10.30">
    <property type="entry name" value="TolB, C-terminal domain"/>
    <property type="match status" value="2"/>
</dbReference>
<dbReference type="Pfam" id="PF13445">
    <property type="entry name" value="zf-RING_UBOX"/>
    <property type="match status" value="1"/>
</dbReference>
<dbReference type="InterPro" id="IPR001841">
    <property type="entry name" value="Znf_RING"/>
</dbReference>
<dbReference type="EMBL" id="OV696693">
    <property type="protein sequence ID" value="CAH1272708.1"/>
    <property type="molecule type" value="Genomic_DNA"/>
</dbReference>
<dbReference type="AlphaFoldDB" id="A0A8K0F098"/>
<evidence type="ECO:0000256" key="7">
    <source>
        <dbReference type="ARBA" id="ARBA00022771"/>
    </source>
</evidence>
<dbReference type="GO" id="GO:0061630">
    <property type="term" value="F:ubiquitin protein ligase activity"/>
    <property type="evidence" value="ECO:0007669"/>
    <property type="project" value="UniProtKB-EC"/>
</dbReference>
<dbReference type="InterPro" id="IPR050952">
    <property type="entry name" value="TRIM-NHL_E3_ligases"/>
</dbReference>
<name>A0A8K0F098_BRALA</name>
<dbReference type="PROSITE" id="PS00518">
    <property type="entry name" value="ZF_RING_1"/>
    <property type="match status" value="1"/>
</dbReference>
<dbReference type="PANTHER" id="PTHR24104:SF50">
    <property type="entry name" value="SMP-30_GLUCONOLACTONASE_LRE-LIKE REGION DOMAIN-CONTAINING PROTEIN"/>
    <property type="match status" value="1"/>
</dbReference>
<evidence type="ECO:0000313" key="16">
    <source>
        <dbReference type="Proteomes" id="UP000838412"/>
    </source>
</evidence>
<proteinExistence type="inferred from homology"/>
<dbReference type="PROSITE" id="PS50119">
    <property type="entry name" value="ZF_BBOX"/>
    <property type="match status" value="1"/>
</dbReference>
<dbReference type="PROSITE" id="PS51125">
    <property type="entry name" value="NHL"/>
    <property type="match status" value="3"/>
</dbReference>
<evidence type="ECO:0000259" key="14">
    <source>
        <dbReference type="PROSITE" id="PS50119"/>
    </source>
</evidence>
<evidence type="ECO:0000256" key="8">
    <source>
        <dbReference type="ARBA" id="ARBA00022833"/>
    </source>
</evidence>
<feature type="repeat" description="NHL" evidence="10">
    <location>
        <begin position="509"/>
        <end position="549"/>
    </location>
</feature>
<evidence type="ECO:0000256" key="4">
    <source>
        <dbReference type="ARBA" id="ARBA00022553"/>
    </source>
</evidence>
<feature type="compositionally biased region" description="Basic residues" evidence="12">
    <location>
        <begin position="491"/>
        <end position="504"/>
    </location>
</feature>
<evidence type="ECO:0000256" key="1">
    <source>
        <dbReference type="ARBA" id="ARBA00000900"/>
    </source>
</evidence>
<evidence type="ECO:0000259" key="13">
    <source>
        <dbReference type="PROSITE" id="PS50089"/>
    </source>
</evidence>
<dbReference type="Gene3D" id="3.30.40.10">
    <property type="entry name" value="Zinc/RING finger domain, C3HC4 (zinc finger)"/>
    <property type="match status" value="1"/>
</dbReference>
<keyword evidence="16" id="KW-1185">Reference proteome</keyword>
<dbReference type="GO" id="GO:0000209">
    <property type="term" value="P:protein polyubiquitination"/>
    <property type="evidence" value="ECO:0007669"/>
    <property type="project" value="TreeGrafter"/>
</dbReference>
<keyword evidence="6" id="KW-0677">Repeat</keyword>
<evidence type="ECO:0000256" key="2">
    <source>
        <dbReference type="ARBA" id="ARBA00008518"/>
    </source>
</evidence>
<feature type="domain" description="B box-type" evidence="14">
    <location>
        <begin position="242"/>
        <end position="283"/>
    </location>
</feature>
<dbReference type="InterPro" id="IPR027370">
    <property type="entry name" value="Znf-RING_euk"/>
</dbReference>
<keyword evidence="8" id="KW-0862">Zinc</keyword>
<dbReference type="PANTHER" id="PTHR24104">
    <property type="entry name" value="E3 UBIQUITIN-PROTEIN LIGASE NHLRC1-RELATED"/>
    <property type="match status" value="1"/>
</dbReference>
<reference evidence="15" key="1">
    <citation type="submission" date="2022-01" db="EMBL/GenBank/DDBJ databases">
        <authorList>
            <person name="Braso-Vives M."/>
        </authorList>
    </citation>
    <scope>NUCLEOTIDE SEQUENCE</scope>
</reference>
<feature type="repeat" description="NHL" evidence="10">
    <location>
        <begin position="669"/>
        <end position="711"/>
    </location>
</feature>
<organism evidence="15 16">
    <name type="scientific">Branchiostoma lanceolatum</name>
    <name type="common">Common lancelet</name>
    <name type="synonym">Amphioxus lanceolatum</name>
    <dbReference type="NCBI Taxonomy" id="7740"/>
    <lineage>
        <taxon>Eukaryota</taxon>
        <taxon>Metazoa</taxon>
        <taxon>Chordata</taxon>
        <taxon>Cephalochordata</taxon>
        <taxon>Leptocardii</taxon>
        <taxon>Amphioxiformes</taxon>
        <taxon>Branchiostomatidae</taxon>
        <taxon>Branchiostoma</taxon>
    </lineage>
</organism>
<dbReference type="CDD" id="cd05819">
    <property type="entry name" value="NHL"/>
    <property type="match status" value="1"/>
</dbReference>
<dbReference type="InterPro" id="IPR001258">
    <property type="entry name" value="NHL_repeat"/>
</dbReference>
<feature type="domain" description="RING-type" evidence="13">
    <location>
        <begin position="160"/>
        <end position="200"/>
    </location>
</feature>
<dbReference type="SUPFAM" id="SSF57845">
    <property type="entry name" value="B-box zinc-binding domain"/>
    <property type="match status" value="1"/>
</dbReference>
<evidence type="ECO:0000313" key="15">
    <source>
        <dbReference type="EMBL" id="CAH1272708.1"/>
    </source>
</evidence>
<dbReference type="Pfam" id="PF00643">
    <property type="entry name" value="zf-B_box"/>
    <property type="match status" value="1"/>
</dbReference>
<evidence type="ECO:0000256" key="9">
    <source>
        <dbReference type="PROSITE-ProRule" id="PRU00024"/>
    </source>
</evidence>
<evidence type="ECO:0000256" key="3">
    <source>
        <dbReference type="ARBA" id="ARBA00012483"/>
    </source>
</evidence>
<accession>A0A8K0F098</accession>
<dbReference type="EC" id="2.3.2.27" evidence="3"/>
<dbReference type="PROSITE" id="PS50089">
    <property type="entry name" value="ZF_RING_2"/>
    <property type="match status" value="1"/>
</dbReference>
<dbReference type="CDD" id="cd16609">
    <property type="entry name" value="RING-HC_TRIM65_C-IV"/>
    <property type="match status" value="1"/>
</dbReference>
<feature type="region of interest" description="Disordered" evidence="12">
    <location>
        <begin position="448"/>
        <end position="504"/>
    </location>
</feature>
<dbReference type="InterPro" id="IPR000315">
    <property type="entry name" value="Znf_B-box"/>
</dbReference>
<dbReference type="Pfam" id="PF01436">
    <property type="entry name" value="NHL"/>
    <property type="match status" value="3"/>
</dbReference>
<feature type="repeat" description="NHL" evidence="10">
    <location>
        <begin position="715"/>
        <end position="758"/>
    </location>
</feature>
<dbReference type="SUPFAM" id="SSF63829">
    <property type="entry name" value="Calcium-dependent phosphotriesterase"/>
    <property type="match status" value="1"/>
</dbReference>
<gene>
    <name evidence="15" type="primary">TRIM3</name>
    <name evidence="15" type="ORF">BLAG_LOCUS24280</name>
</gene>
<dbReference type="SUPFAM" id="SSF57850">
    <property type="entry name" value="RING/U-box"/>
    <property type="match status" value="1"/>
</dbReference>
<dbReference type="InterPro" id="IPR017907">
    <property type="entry name" value="Znf_RING_CS"/>
</dbReference>
<evidence type="ECO:0000256" key="11">
    <source>
        <dbReference type="SAM" id="Coils"/>
    </source>
</evidence>
<dbReference type="FunFam" id="3.30.160.60:FF:002399">
    <property type="entry name" value="Predicted protein"/>
    <property type="match status" value="1"/>
</dbReference>
<dbReference type="Proteomes" id="UP000838412">
    <property type="component" value="Chromosome 8"/>
</dbReference>
<keyword evidence="4" id="KW-0597">Phosphoprotein</keyword>
<dbReference type="GO" id="GO:0008270">
    <property type="term" value="F:zinc ion binding"/>
    <property type="evidence" value="ECO:0007669"/>
    <property type="project" value="UniProtKB-KW"/>
</dbReference>
<evidence type="ECO:0000256" key="12">
    <source>
        <dbReference type="SAM" id="MobiDB-lite"/>
    </source>
</evidence>
<dbReference type="OrthoDB" id="5946204at2759"/>
<comment type="similarity">
    <text evidence="2">Belongs to the TRIM/RBCC family.</text>
</comment>
<dbReference type="Gene3D" id="3.30.160.60">
    <property type="entry name" value="Classic Zinc Finger"/>
    <property type="match status" value="1"/>
</dbReference>
<feature type="coiled-coil region" evidence="11">
    <location>
        <begin position="334"/>
        <end position="361"/>
    </location>
</feature>